<dbReference type="PROSITE" id="PS51257">
    <property type="entry name" value="PROKAR_LIPOPROTEIN"/>
    <property type="match status" value="1"/>
</dbReference>
<protein>
    <recommendedName>
        <fullName evidence="4">Lipoprotein</fullName>
    </recommendedName>
</protein>
<evidence type="ECO:0008006" key="4">
    <source>
        <dbReference type="Google" id="ProtNLM"/>
    </source>
</evidence>
<dbReference type="EMBL" id="NPEF01000184">
    <property type="protein sequence ID" value="PJZ92009.1"/>
    <property type="molecule type" value="Genomic_DNA"/>
</dbReference>
<evidence type="ECO:0000313" key="3">
    <source>
        <dbReference type="Proteomes" id="UP000232122"/>
    </source>
</evidence>
<proteinExistence type="predicted"/>
<keyword evidence="3" id="KW-1185">Reference proteome</keyword>
<accession>A0A2N0BMN5</accession>
<organism evidence="2">
    <name type="scientific">Leptospira ellisii</name>
    <dbReference type="NCBI Taxonomy" id="2023197"/>
    <lineage>
        <taxon>Bacteria</taxon>
        <taxon>Pseudomonadati</taxon>
        <taxon>Spirochaetota</taxon>
        <taxon>Spirochaetia</taxon>
        <taxon>Leptospirales</taxon>
        <taxon>Leptospiraceae</taxon>
        <taxon>Leptospira</taxon>
    </lineage>
</organism>
<reference evidence="1 3" key="2">
    <citation type="journal article" date="2018" name="Microb. Genom.">
        <title>Deciphering the unexplored Leptospira diversity from soils uncovers genomic evolution to virulence.</title>
        <authorList>
            <person name="Thibeaux R."/>
            <person name="Iraola G."/>
            <person name="Ferres I."/>
            <person name="Bierque E."/>
            <person name="Girault D."/>
            <person name="Soupe-Gilbert M.E."/>
            <person name="Picardeau M."/>
            <person name="Goarant C."/>
        </authorList>
    </citation>
    <scope>NUCLEOTIDE SEQUENCE [LARGE SCALE GENOMIC DNA]</scope>
    <source>
        <strain evidence="1 3">ATI7-C-A5</strain>
    </source>
</reference>
<dbReference type="RefSeq" id="WP_100746328.1">
    <property type="nucleotide sequence ID" value="NZ_NPEF02000001.1"/>
</dbReference>
<name>A0A2N0B633_9LEPT</name>
<comment type="caution">
    <text evidence="2">The sequence shown here is derived from an EMBL/GenBank/DDBJ whole genome shotgun (WGS) entry which is preliminary data.</text>
</comment>
<dbReference type="EMBL" id="NPEF02000001">
    <property type="protein sequence ID" value="MDV6234435.1"/>
    <property type="molecule type" value="Genomic_DNA"/>
</dbReference>
<evidence type="ECO:0000313" key="1">
    <source>
        <dbReference type="EMBL" id="MDV6234435.1"/>
    </source>
</evidence>
<sequence length="183" mass="20232">MKKLFLLSLLSFLFTACPNEKKKENELTTYFENSMLLDMLTKYDCVTGNDVISDTYNEPTTEFVLKQYDIYSQNPSSVVPKAYLHLIAKTGQTLQVSSITSNVQYQGAGNSFGYSLKKSGCHGASISFIGPSNAFASSTEVYVNANSQTNVEFKFTQDFDGILMISGLHVGDPLPGDIKLRVF</sequence>
<dbReference type="OrthoDB" id="9885923at2"/>
<dbReference type="AlphaFoldDB" id="A0A2N0B633"/>
<reference evidence="1" key="3">
    <citation type="submission" date="2023-10" db="EMBL/GenBank/DDBJ databases">
        <authorList>
            <person name="Picardeau M."/>
            <person name="Thibeaux R."/>
        </authorList>
    </citation>
    <scope>NUCLEOTIDE SEQUENCE</scope>
    <source>
        <strain evidence="1">ATI7-C-A5</strain>
    </source>
</reference>
<reference evidence="2" key="1">
    <citation type="submission" date="2017-07" db="EMBL/GenBank/DDBJ databases">
        <title>Leptospira spp. isolated from tropical soils.</title>
        <authorList>
            <person name="Thibeaux R."/>
            <person name="Iraola G."/>
            <person name="Ferres I."/>
            <person name="Bierque E."/>
            <person name="Girault D."/>
            <person name="Soupe-Gilbert M.-E."/>
            <person name="Picardeau M."/>
            <person name="Goarant C."/>
        </authorList>
    </citation>
    <scope>NUCLEOTIDE SEQUENCE [LARGE SCALE GENOMIC DNA]</scope>
    <source>
        <strain evidence="2">ATI7-C-A5</strain>
    </source>
</reference>
<accession>A0A2N0B633</accession>
<evidence type="ECO:0000313" key="2">
    <source>
        <dbReference type="EMBL" id="PJZ92009.1"/>
    </source>
</evidence>
<dbReference type="Proteomes" id="UP000232122">
    <property type="component" value="Unassembled WGS sequence"/>
</dbReference>
<gene>
    <name evidence="1" type="ORF">CH379_002185</name>
    <name evidence="2" type="ORF">CH379_15535</name>
</gene>